<reference evidence="2" key="1">
    <citation type="submission" date="2020-08" db="EMBL/GenBank/DDBJ databases">
        <title>Genome sequencing and assembly of the red palm weevil Rhynchophorus ferrugineus.</title>
        <authorList>
            <person name="Dias G.B."/>
            <person name="Bergman C.M."/>
            <person name="Manee M."/>
        </authorList>
    </citation>
    <scope>NUCLEOTIDE SEQUENCE</scope>
    <source>
        <strain evidence="2">AA-2017</strain>
        <tissue evidence="2">Whole larva</tissue>
    </source>
</reference>
<evidence type="ECO:0000313" key="2">
    <source>
        <dbReference type="EMBL" id="KAF7271902.1"/>
    </source>
</evidence>
<feature type="region of interest" description="Disordered" evidence="1">
    <location>
        <begin position="1"/>
        <end position="38"/>
    </location>
</feature>
<name>A0A834IDL6_RHYFE</name>
<evidence type="ECO:0000313" key="3">
    <source>
        <dbReference type="Proteomes" id="UP000625711"/>
    </source>
</evidence>
<dbReference type="EMBL" id="JAACXV010013880">
    <property type="protein sequence ID" value="KAF7271902.1"/>
    <property type="molecule type" value="Genomic_DNA"/>
</dbReference>
<proteinExistence type="predicted"/>
<sequence>MNSKKSESGEDVICYEKNNSPEKRIPSPSLSSPRHPASRGVWVNEGVERRRGVRVDGSIRTESIGTSAWGVGGDAIKITRKKLKADDWIYLPPLTYIQYKW</sequence>
<dbReference type="AlphaFoldDB" id="A0A834IDL6"/>
<keyword evidence="3" id="KW-1185">Reference proteome</keyword>
<accession>A0A834IDL6</accession>
<protein>
    <submittedName>
        <fullName evidence="2">Uncharacterized protein</fullName>
    </submittedName>
</protein>
<organism evidence="2 3">
    <name type="scientific">Rhynchophorus ferrugineus</name>
    <name type="common">Red palm weevil</name>
    <name type="synonym">Curculio ferrugineus</name>
    <dbReference type="NCBI Taxonomy" id="354439"/>
    <lineage>
        <taxon>Eukaryota</taxon>
        <taxon>Metazoa</taxon>
        <taxon>Ecdysozoa</taxon>
        <taxon>Arthropoda</taxon>
        <taxon>Hexapoda</taxon>
        <taxon>Insecta</taxon>
        <taxon>Pterygota</taxon>
        <taxon>Neoptera</taxon>
        <taxon>Endopterygota</taxon>
        <taxon>Coleoptera</taxon>
        <taxon>Polyphaga</taxon>
        <taxon>Cucujiformia</taxon>
        <taxon>Curculionidae</taxon>
        <taxon>Dryophthorinae</taxon>
        <taxon>Rhynchophorus</taxon>
    </lineage>
</organism>
<comment type="caution">
    <text evidence="2">The sequence shown here is derived from an EMBL/GenBank/DDBJ whole genome shotgun (WGS) entry which is preliminary data.</text>
</comment>
<evidence type="ECO:0000256" key="1">
    <source>
        <dbReference type="SAM" id="MobiDB-lite"/>
    </source>
</evidence>
<dbReference type="Proteomes" id="UP000625711">
    <property type="component" value="Unassembled WGS sequence"/>
</dbReference>
<gene>
    <name evidence="2" type="ORF">GWI33_015268</name>
</gene>